<dbReference type="PANTHER" id="PTHR20974">
    <property type="entry name" value="UPF0585 PROTEIN CG18661"/>
    <property type="match status" value="1"/>
</dbReference>
<organism evidence="2 3">
    <name type="scientific">Kushneria indalinina DSM 14324</name>
    <dbReference type="NCBI Taxonomy" id="1122140"/>
    <lineage>
        <taxon>Bacteria</taxon>
        <taxon>Pseudomonadati</taxon>
        <taxon>Pseudomonadota</taxon>
        <taxon>Gammaproteobacteria</taxon>
        <taxon>Oceanospirillales</taxon>
        <taxon>Halomonadaceae</taxon>
        <taxon>Kushneria</taxon>
    </lineage>
</organism>
<evidence type="ECO:0000313" key="3">
    <source>
        <dbReference type="Proteomes" id="UP000256334"/>
    </source>
</evidence>
<keyword evidence="3" id="KW-1185">Reference proteome</keyword>
<comment type="caution">
    <text evidence="2">The sequence shown here is derived from an EMBL/GenBank/DDBJ whole genome shotgun (WGS) entry which is preliminary data.</text>
</comment>
<accession>A0A3D9DSY8</accession>
<dbReference type="Gene3D" id="3.40.50.150">
    <property type="entry name" value="Vaccinia Virus protein VP39"/>
    <property type="match status" value="1"/>
</dbReference>
<sequence length="218" mass="24149">MTTMDDISAASKDPRHYSPAAQRNRGPLLEVLKAHLVRDSRVLEIASGSGEHIVHFARHMPEHEFTPSDAHPAALASIKAWRDVLLHEAPDARLHAPLALDVGQHPWPLAAQSVDALLCFNMIHISPWQATLDLFDGAARHLTPQGWLLLYGPFSRNGVHYAESNAAFHQSLKARDCRWGVRDLEQEVLPAAREAGLVPADIIDMPANNLCIRLSRVK</sequence>
<reference evidence="2 3" key="1">
    <citation type="submission" date="2018-07" db="EMBL/GenBank/DDBJ databases">
        <title>Genomic Encyclopedia of Type Strains, Phase IV (KMG-IV): sequencing the most valuable type-strain genomes for metagenomic binning, comparative biology and taxonomic classification.</title>
        <authorList>
            <person name="Goeker M."/>
        </authorList>
    </citation>
    <scope>NUCLEOTIDE SEQUENCE [LARGE SCALE GENOMIC DNA]</scope>
    <source>
        <strain evidence="2 3">DSM 14324</strain>
    </source>
</reference>
<feature type="region of interest" description="Disordered" evidence="1">
    <location>
        <begin position="1"/>
        <end position="22"/>
    </location>
</feature>
<dbReference type="SUPFAM" id="SSF53335">
    <property type="entry name" value="S-adenosyl-L-methionine-dependent methyltransferases"/>
    <property type="match status" value="1"/>
</dbReference>
<name>A0A3D9DSY8_9GAMM</name>
<evidence type="ECO:0000256" key="1">
    <source>
        <dbReference type="SAM" id="MobiDB-lite"/>
    </source>
</evidence>
<dbReference type="Proteomes" id="UP000256334">
    <property type="component" value="Unassembled WGS sequence"/>
</dbReference>
<dbReference type="InterPro" id="IPR029063">
    <property type="entry name" value="SAM-dependent_MTases_sf"/>
</dbReference>
<proteinExistence type="predicted"/>
<dbReference type="EMBL" id="QRDJ01000009">
    <property type="protein sequence ID" value="REC93791.1"/>
    <property type="molecule type" value="Genomic_DNA"/>
</dbReference>
<evidence type="ECO:0000313" key="2">
    <source>
        <dbReference type="EMBL" id="REC93791.1"/>
    </source>
</evidence>
<dbReference type="CDD" id="cd02440">
    <property type="entry name" value="AdoMet_MTases"/>
    <property type="match status" value="1"/>
</dbReference>
<protein>
    <submittedName>
        <fullName evidence="2">Uncharacterized protein DUF938</fullName>
    </submittedName>
</protein>
<dbReference type="PANTHER" id="PTHR20974:SF0">
    <property type="entry name" value="UPF0585 PROTEIN CG18661"/>
    <property type="match status" value="1"/>
</dbReference>
<dbReference type="AlphaFoldDB" id="A0A3D9DSY8"/>
<dbReference type="InterPro" id="IPR010342">
    <property type="entry name" value="DUF938"/>
</dbReference>
<dbReference type="Pfam" id="PF06080">
    <property type="entry name" value="DUF938"/>
    <property type="match status" value="1"/>
</dbReference>
<dbReference type="RefSeq" id="WP_245955295.1">
    <property type="nucleotide sequence ID" value="NZ_QRDJ01000009.1"/>
</dbReference>
<gene>
    <name evidence="2" type="ORF">C8D72_3140</name>
</gene>